<dbReference type="InterPro" id="IPR008271">
    <property type="entry name" value="Ser/Thr_kinase_AS"/>
</dbReference>
<dbReference type="GO" id="GO:0045292">
    <property type="term" value="P:mRNA cis splicing, via spliceosome"/>
    <property type="evidence" value="ECO:0007669"/>
    <property type="project" value="InterPro"/>
</dbReference>
<dbReference type="Proteomes" id="UP001161247">
    <property type="component" value="Chromosome 3"/>
</dbReference>
<feature type="region of interest" description="Disordered" evidence="8">
    <location>
        <begin position="1"/>
        <end position="308"/>
    </location>
</feature>
<feature type="compositionally biased region" description="Basic and acidic residues" evidence="8">
    <location>
        <begin position="16"/>
        <end position="29"/>
    </location>
</feature>
<keyword evidence="5" id="KW-0418">Kinase</keyword>
<keyword evidence="2" id="KW-0723">Serine/threonine-protein kinase</keyword>
<dbReference type="SMART" id="SM00220">
    <property type="entry name" value="S_TKc"/>
    <property type="match status" value="1"/>
</dbReference>
<feature type="compositionally biased region" description="Basic and acidic residues" evidence="8">
    <location>
        <begin position="232"/>
        <end position="308"/>
    </location>
</feature>
<evidence type="ECO:0000256" key="2">
    <source>
        <dbReference type="ARBA" id="ARBA00022527"/>
    </source>
</evidence>
<dbReference type="SUPFAM" id="SSF56112">
    <property type="entry name" value="Protein kinase-like (PK-like)"/>
    <property type="match status" value="1"/>
</dbReference>
<feature type="compositionally biased region" description="Basic residues" evidence="8">
    <location>
        <begin position="30"/>
        <end position="55"/>
    </location>
</feature>
<protein>
    <recommendedName>
        <fullName evidence="1">non-specific serine/threonine protein kinase</fullName>
        <ecNumber evidence="1">2.7.11.1</ecNumber>
    </recommendedName>
</protein>
<dbReference type="InterPro" id="IPR011009">
    <property type="entry name" value="Kinase-like_dom_sf"/>
</dbReference>
<keyword evidence="3" id="KW-0808">Transferase</keyword>
<keyword evidence="4" id="KW-0547">Nucleotide-binding</keyword>
<dbReference type="EC" id="2.7.11.1" evidence="1"/>
<dbReference type="FunFam" id="1.10.510.10:FF:000078">
    <property type="entry name" value="Serine/threonine-protein kinase PRP4 homolog"/>
    <property type="match status" value="1"/>
</dbReference>
<dbReference type="GO" id="GO:0004674">
    <property type="term" value="F:protein serine/threonine kinase activity"/>
    <property type="evidence" value="ECO:0007669"/>
    <property type="project" value="UniProtKB-KW"/>
</dbReference>
<dbReference type="InterPro" id="IPR050494">
    <property type="entry name" value="Ser_Thr_dual-spec_kinase"/>
</dbReference>
<keyword evidence="6" id="KW-0067">ATP-binding</keyword>
<evidence type="ECO:0000256" key="4">
    <source>
        <dbReference type="ARBA" id="ARBA00022741"/>
    </source>
</evidence>
<feature type="compositionally biased region" description="Basic and acidic residues" evidence="8">
    <location>
        <begin position="208"/>
        <end position="225"/>
    </location>
</feature>
<organism evidence="10 11">
    <name type="scientific">Oldenlandia corymbosa var. corymbosa</name>
    <dbReference type="NCBI Taxonomy" id="529605"/>
    <lineage>
        <taxon>Eukaryota</taxon>
        <taxon>Viridiplantae</taxon>
        <taxon>Streptophyta</taxon>
        <taxon>Embryophyta</taxon>
        <taxon>Tracheophyta</taxon>
        <taxon>Spermatophyta</taxon>
        <taxon>Magnoliopsida</taxon>
        <taxon>eudicotyledons</taxon>
        <taxon>Gunneridae</taxon>
        <taxon>Pentapetalae</taxon>
        <taxon>asterids</taxon>
        <taxon>lamiids</taxon>
        <taxon>Gentianales</taxon>
        <taxon>Rubiaceae</taxon>
        <taxon>Rubioideae</taxon>
        <taxon>Spermacoceae</taxon>
        <taxon>Hedyotis-Oldenlandia complex</taxon>
        <taxon>Oldenlandia</taxon>
    </lineage>
</organism>
<sequence>MASESTEIIRRKRHNSPSDEAKNDDENPSKRHKNGHHHHRHHKHHRHEDRHHKRSHKEEPIVEDASERAVEFEEKRNSDLADSGSSGRPPATASGEVAVEEGEIVETERGQARSGSRLNSPERSRGRSRSQSVYREGSLPYTSKRHDEGYSSKRKHRANDSDDSRNHHHRHGSKDLPSDHERKHSSSRSDRHHSRETGNRNIEGSQDLNRKRDREKNKEHDERSSRDRHRNRVEEDFSHSKHNDDRRDDYKGRRHDAIDRNKDRHGEIDDKADKVDSSKAIESDKEGEKSKREAEEEKEKAKREEEEYQKRVLLQLKELEEEENGFEKIMEESRRRRMQAALQNQKTQNLQQQSQPEHKVKEEVELSPLIVGSKATDVADMPSPNGISAFKKPSVDMFCDDMFGESPAGVRGKGEGDGLAIEGSGQQDNWDDSEGYYRYRFGEILDGRFEIIAAHGKGVFSTVVRAKDLNAKLGEPEEVAIKIIRNNEIMYKAGMGELAILNKLAAADPENQCHCVRLLSSFNYRNHLCLVFESLHMDLRELLKKYGRNIGLKLTAVRAYARQLFLALKHIKNCGVLHCDIKPDNMLVNEANNVLKLSDFGSAMFVGKNEPAPYLVSRFYRAPEIIIGLAYDHPLDVWSVGCCLFEIFTGKVLFPGATNSDMLRLQMELKGLFPKKMVQKGKFKDQYFDENLNYLAVEEDPVTKQALIRKAIINVKPKGFGTLIEGSPGDDRKMLANFKDLLEKIFILDPDKRITVSQALSHPFITAGK</sequence>
<dbReference type="Pfam" id="PF00069">
    <property type="entry name" value="Pkinase"/>
    <property type="match status" value="1"/>
</dbReference>
<dbReference type="PANTHER" id="PTHR24058:SF103">
    <property type="entry name" value="SERINE_THREONINE-PROTEIN KINASE PRP4 HOMOLOG"/>
    <property type="match status" value="1"/>
</dbReference>
<dbReference type="PANTHER" id="PTHR24058">
    <property type="entry name" value="DUAL SPECIFICITY PROTEIN KINASE"/>
    <property type="match status" value="1"/>
</dbReference>
<evidence type="ECO:0000313" key="11">
    <source>
        <dbReference type="Proteomes" id="UP001161247"/>
    </source>
</evidence>
<dbReference type="InterPro" id="IPR000719">
    <property type="entry name" value="Prot_kinase_dom"/>
</dbReference>
<proteinExistence type="inferred from homology"/>
<dbReference type="GO" id="GO:0005524">
    <property type="term" value="F:ATP binding"/>
    <property type="evidence" value="ECO:0007669"/>
    <property type="project" value="UniProtKB-KW"/>
</dbReference>
<accession>A0AAV1CV43</accession>
<dbReference type="PROSITE" id="PS50011">
    <property type="entry name" value="PROTEIN_KINASE_DOM"/>
    <property type="match status" value="1"/>
</dbReference>
<keyword evidence="11" id="KW-1185">Reference proteome</keyword>
<dbReference type="InterPro" id="IPR044092">
    <property type="entry name" value="STKc_PRP4"/>
</dbReference>
<feature type="domain" description="Protein kinase" evidence="9">
    <location>
        <begin position="449"/>
        <end position="765"/>
    </location>
</feature>
<evidence type="ECO:0000256" key="6">
    <source>
        <dbReference type="ARBA" id="ARBA00022840"/>
    </source>
</evidence>
<evidence type="ECO:0000259" key="9">
    <source>
        <dbReference type="PROSITE" id="PS50011"/>
    </source>
</evidence>
<evidence type="ECO:0000256" key="3">
    <source>
        <dbReference type="ARBA" id="ARBA00022679"/>
    </source>
</evidence>
<evidence type="ECO:0000256" key="8">
    <source>
        <dbReference type="SAM" id="MobiDB-lite"/>
    </source>
</evidence>
<evidence type="ECO:0000256" key="5">
    <source>
        <dbReference type="ARBA" id="ARBA00022777"/>
    </source>
</evidence>
<comment type="similarity">
    <text evidence="7">Belongs to the protein kinase superfamily. CMGC Ser/Thr protein kinase family.</text>
</comment>
<feature type="compositionally biased region" description="Basic and acidic residues" evidence="8">
    <location>
        <begin position="173"/>
        <end position="198"/>
    </location>
</feature>
<dbReference type="AlphaFoldDB" id="A0AAV1CV43"/>
<name>A0AAV1CV43_OLDCO</name>
<reference evidence="10" key="1">
    <citation type="submission" date="2023-03" db="EMBL/GenBank/DDBJ databases">
        <authorList>
            <person name="Julca I."/>
        </authorList>
    </citation>
    <scope>NUCLEOTIDE SEQUENCE</scope>
</reference>
<feature type="compositionally biased region" description="Basic and acidic residues" evidence="8">
    <location>
        <begin position="56"/>
        <end position="79"/>
    </location>
</feature>
<gene>
    <name evidence="10" type="ORF">OLC1_LOCUS8761</name>
</gene>
<dbReference type="Gene3D" id="1.10.510.10">
    <property type="entry name" value="Transferase(Phosphotransferase) domain 1"/>
    <property type="match status" value="1"/>
</dbReference>
<evidence type="ECO:0000256" key="1">
    <source>
        <dbReference type="ARBA" id="ARBA00012513"/>
    </source>
</evidence>
<dbReference type="EMBL" id="OX459120">
    <property type="protein sequence ID" value="CAI9098589.1"/>
    <property type="molecule type" value="Genomic_DNA"/>
</dbReference>
<evidence type="ECO:0000256" key="7">
    <source>
        <dbReference type="ARBA" id="ARBA00023596"/>
    </source>
</evidence>
<dbReference type="PROSITE" id="PS00108">
    <property type="entry name" value="PROTEIN_KINASE_ST"/>
    <property type="match status" value="1"/>
</dbReference>
<evidence type="ECO:0000313" key="10">
    <source>
        <dbReference type="EMBL" id="CAI9098589.1"/>
    </source>
</evidence>
<dbReference type="CDD" id="cd14135">
    <property type="entry name" value="STKc_PRP4"/>
    <property type="match status" value="1"/>
</dbReference>
<dbReference type="Gene3D" id="3.30.200.20">
    <property type="entry name" value="Phosphorylase Kinase, domain 1"/>
    <property type="match status" value="1"/>
</dbReference>